<dbReference type="Pfam" id="PF01699">
    <property type="entry name" value="Na_Ca_ex"/>
    <property type="match status" value="2"/>
</dbReference>
<dbReference type="GO" id="GO:0008273">
    <property type="term" value="F:calcium, potassium:sodium antiporter activity"/>
    <property type="evidence" value="ECO:0007669"/>
    <property type="project" value="TreeGrafter"/>
</dbReference>
<feature type="transmembrane region" description="Helical" evidence="5">
    <location>
        <begin position="298"/>
        <end position="319"/>
    </location>
</feature>
<evidence type="ECO:0000313" key="8">
    <source>
        <dbReference type="Proteomes" id="UP000008555"/>
    </source>
</evidence>
<dbReference type="Proteomes" id="UP000008555">
    <property type="component" value="Chromosome"/>
</dbReference>
<dbReference type="PANTHER" id="PTHR10846">
    <property type="entry name" value="SODIUM/POTASSIUM/CALCIUM EXCHANGER"/>
    <property type="match status" value="1"/>
</dbReference>
<feature type="transmembrane region" description="Helical" evidence="5">
    <location>
        <begin position="38"/>
        <end position="65"/>
    </location>
</feature>
<dbReference type="InterPro" id="IPR044880">
    <property type="entry name" value="NCX_ion-bd_dom_sf"/>
</dbReference>
<dbReference type="KEGG" id="cbd:CBUD_2013"/>
<dbReference type="NCBIfam" id="TIGR00367">
    <property type="entry name" value="calcium/sodium antiporter"/>
    <property type="match status" value="1"/>
</dbReference>
<organism evidence="7 8">
    <name type="scientific">Coxiella burnetii (strain Dugway 5J108-111)</name>
    <dbReference type="NCBI Taxonomy" id="434922"/>
    <lineage>
        <taxon>Bacteria</taxon>
        <taxon>Pseudomonadati</taxon>
        <taxon>Pseudomonadota</taxon>
        <taxon>Gammaproteobacteria</taxon>
        <taxon>Legionellales</taxon>
        <taxon>Coxiellaceae</taxon>
        <taxon>Coxiella</taxon>
    </lineage>
</organism>
<evidence type="ECO:0000256" key="4">
    <source>
        <dbReference type="ARBA" id="ARBA00023136"/>
    </source>
</evidence>
<evidence type="ECO:0000256" key="3">
    <source>
        <dbReference type="ARBA" id="ARBA00022989"/>
    </source>
</evidence>
<dbReference type="GO" id="GO:0006874">
    <property type="term" value="P:intracellular calcium ion homeostasis"/>
    <property type="evidence" value="ECO:0007669"/>
    <property type="project" value="TreeGrafter"/>
</dbReference>
<evidence type="ECO:0000256" key="2">
    <source>
        <dbReference type="ARBA" id="ARBA00022692"/>
    </source>
</evidence>
<dbReference type="InterPro" id="IPR004837">
    <property type="entry name" value="NaCa_Exmemb"/>
</dbReference>
<feature type="domain" description="Sodium/calcium exchanger membrane region" evidence="6">
    <location>
        <begin position="173"/>
        <end position="318"/>
    </location>
</feature>
<feature type="transmembrane region" description="Helical" evidence="5">
    <location>
        <begin position="108"/>
        <end position="126"/>
    </location>
</feature>
<keyword evidence="2 5" id="KW-0812">Transmembrane</keyword>
<dbReference type="GO" id="GO:0005886">
    <property type="term" value="C:plasma membrane"/>
    <property type="evidence" value="ECO:0007669"/>
    <property type="project" value="TreeGrafter"/>
</dbReference>
<protein>
    <submittedName>
        <fullName evidence="7">Sodium-calcium exchanger</fullName>
    </submittedName>
</protein>
<evidence type="ECO:0000313" key="7">
    <source>
        <dbReference type="EMBL" id="ABS76660.2"/>
    </source>
</evidence>
<dbReference type="RefSeq" id="WP_010957375.1">
    <property type="nucleotide sequence ID" value="NC_009727.1"/>
</dbReference>
<reference evidence="7 8" key="1">
    <citation type="journal article" date="2009" name="Infect. Immun.">
        <title>Comparative genomics reveal extensive transposon-mediated genomic plasticity and diversity among potential effector proteins within the genus Coxiella.</title>
        <authorList>
            <person name="Beare P.A."/>
            <person name="Unsworth N."/>
            <person name="Andoh M."/>
            <person name="Voth D.E."/>
            <person name="Omsland A."/>
            <person name="Gilk S.D."/>
            <person name="Williams K.P."/>
            <person name="Sobral B.W."/>
            <person name="Kupko J.J.III."/>
            <person name="Porcella S.F."/>
            <person name="Samuel J.E."/>
            <person name="Heinzen R.A."/>
        </authorList>
    </citation>
    <scope>NUCLEOTIDE SEQUENCE [LARGE SCALE GENOMIC DNA]</scope>
    <source>
        <strain evidence="7 8">Dugway 5J108-111</strain>
    </source>
</reference>
<keyword evidence="3 5" id="KW-1133">Transmembrane helix</keyword>
<dbReference type="EMBL" id="CP000733">
    <property type="protein sequence ID" value="ABS76660.2"/>
    <property type="molecule type" value="Genomic_DNA"/>
</dbReference>
<feature type="transmembrane region" description="Helical" evidence="5">
    <location>
        <begin position="274"/>
        <end position="291"/>
    </location>
</feature>
<dbReference type="GO" id="GO:0005262">
    <property type="term" value="F:calcium channel activity"/>
    <property type="evidence" value="ECO:0007669"/>
    <property type="project" value="TreeGrafter"/>
</dbReference>
<dbReference type="HOGENOM" id="CLU_007948_0_2_6"/>
<sequence>MRVILKIIVELIVGAGLLAFGAERFITASAALARHLKIPSLVIGIILVGFGTSFPELIVSAIAAFHGKTQISIGNVVGSNIANIGLILGVVALIIPIEVHSRLVKWELPALIIISFVIGAFLWNGYLSRPEGIILILLLILHLYWMSITSLKKKVAPLQELPQEKLQMSAKKSVIWWFLGLALLFISSELLVDGAVGAAQLLGISDLVIGLTIVTVCTSLPEFAATLMGVLKKEHDIAIGHIIGSNIFNSLAVLAMPALIAPGRFPSSVMRRDYPAMMIFTIGLWLFTILTSRRGGGIGRVFGIIFLLGYISYVVLLFISST</sequence>
<comment type="subcellular location">
    <subcellularLocation>
        <location evidence="1">Membrane</location>
        <topology evidence="1">Multi-pass membrane protein</topology>
    </subcellularLocation>
</comment>
<evidence type="ECO:0000256" key="5">
    <source>
        <dbReference type="SAM" id="Phobius"/>
    </source>
</evidence>
<evidence type="ECO:0000259" key="6">
    <source>
        <dbReference type="Pfam" id="PF01699"/>
    </source>
</evidence>
<feature type="transmembrane region" description="Helical" evidence="5">
    <location>
        <begin position="207"/>
        <end position="231"/>
    </location>
</feature>
<gene>
    <name evidence="7" type="ordered locus">CBUD_2013</name>
</gene>
<feature type="transmembrane region" description="Helical" evidence="5">
    <location>
        <begin position="173"/>
        <end position="192"/>
    </location>
</feature>
<feature type="transmembrane region" description="Helical" evidence="5">
    <location>
        <begin position="77"/>
        <end position="96"/>
    </location>
</feature>
<dbReference type="AlphaFoldDB" id="A9KGT4"/>
<proteinExistence type="predicted"/>
<feature type="transmembrane region" description="Helical" evidence="5">
    <location>
        <begin position="6"/>
        <end position="26"/>
    </location>
</feature>
<dbReference type="PANTHER" id="PTHR10846:SF8">
    <property type="entry name" value="INNER MEMBRANE PROTEIN YRBG"/>
    <property type="match status" value="1"/>
</dbReference>
<dbReference type="Gene3D" id="1.20.1420.30">
    <property type="entry name" value="NCX, central ion-binding region"/>
    <property type="match status" value="1"/>
</dbReference>
<keyword evidence="4 5" id="KW-0472">Membrane</keyword>
<dbReference type="InterPro" id="IPR004481">
    <property type="entry name" value="K/Na/Ca-exchanger"/>
</dbReference>
<feature type="domain" description="Sodium/calcium exchanger membrane region" evidence="6">
    <location>
        <begin position="9"/>
        <end position="146"/>
    </location>
</feature>
<evidence type="ECO:0000256" key="1">
    <source>
        <dbReference type="ARBA" id="ARBA00004141"/>
    </source>
</evidence>
<feature type="transmembrane region" description="Helical" evidence="5">
    <location>
        <begin position="243"/>
        <end position="262"/>
    </location>
</feature>
<name>A9KGT4_COXBN</name>
<accession>A9KGT4</accession>